<protein>
    <submittedName>
        <fullName evidence="4">Beta-galactosidase</fullName>
    </submittedName>
</protein>
<gene>
    <name evidence="4" type="ORF">FRX31_017657</name>
</gene>
<dbReference type="InterPro" id="IPR008979">
    <property type="entry name" value="Galactose-bd-like_sf"/>
</dbReference>
<dbReference type="EMBL" id="JABWDY010020979">
    <property type="protein sequence ID" value="KAF5192749.1"/>
    <property type="molecule type" value="Genomic_DNA"/>
</dbReference>
<dbReference type="Gene3D" id="2.60.120.260">
    <property type="entry name" value="Galactose-binding domain-like"/>
    <property type="match status" value="1"/>
</dbReference>
<evidence type="ECO:0000259" key="3">
    <source>
        <dbReference type="Pfam" id="PF21467"/>
    </source>
</evidence>
<accession>A0A7J6W5T6</accession>
<reference evidence="4 5" key="1">
    <citation type="submission" date="2020-06" db="EMBL/GenBank/DDBJ databases">
        <title>Transcriptomic and genomic resources for Thalictrum thalictroides and T. hernandezii: Facilitating candidate gene discovery in an emerging model plant lineage.</title>
        <authorList>
            <person name="Arias T."/>
            <person name="Riano-Pachon D.M."/>
            <person name="Di Stilio V.S."/>
        </authorList>
    </citation>
    <scope>NUCLEOTIDE SEQUENCE [LARGE SCALE GENOMIC DNA]</scope>
    <source>
        <strain evidence="5">cv. WT478/WT964</strain>
        <tissue evidence="4">Leaves</tissue>
    </source>
</reference>
<dbReference type="AlphaFoldDB" id="A0A7J6W5T6"/>
<keyword evidence="2" id="KW-0326">Glycosidase</keyword>
<dbReference type="GO" id="GO:0005975">
    <property type="term" value="P:carbohydrate metabolic process"/>
    <property type="evidence" value="ECO:0007669"/>
    <property type="project" value="InterPro"/>
</dbReference>
<dbReference type="InterPro" id="IPR048913">
    <property type="entry name" value="BetaGal_gal-bd"/>
</dbReference>
<evidence type="ECO:0000313" key="4">
    <source>
        <dbReference type="EMBL" id="KAF5192749.1"/>
    </source>
</evidence>
<dbReference type="Pfam" id="PF21467">
    <property type="entry name" value="BetaGal_gal-bd"/>
    <property type="match status" value="1"/>
</dbReference>
<comment type="caution">
    <text evidence="4">The sequence shown here is derived from an EMBL/GenBank/DDBJ whole genome shotgun (WGS) entry which is preliminary data.</text>
</comment>
<sequence>MPGFYKGSFKIDSINQVKDTFLWFTGWSKGIAFVNDFNLGRFLPSHGPQCNLYVPAPILRQGENIVVSLC</sequence>
<keyword evidence="5" id="KW-1185">Reference proteome</keyword>
<name>A0A7J6W5T6_THATH</name>
<proteinExistence type="predicted"/>
<dbReference type="Proteomes" id="UP000554482">
    <property type="component" value="Unassembled WGS sequence"/>
</dbReference>
<organism evidence="4 5">
    <name type="scientific">Thalictrum thalictroides</name>
    <name type="common">Rue-anemone</name>
    <name type="synonym">Anemone thalictroides</name>
    <dbReference type="NCBI Taxonomy" id="46969"/>
    <lineage>
        <taxon>Eukaryota</taxon>
        <taxon>Viridiplantae</taxon>
        <taxon>Streptophyta</taxon>
        <taxon>Embryophyta</taxon>
        <taxon>Tracheophyta</taxon>
        <taxon>Spermatophyta</taxon>
        <taxon>Magnoliopsida</taxon>
        <taxon>Ranunculales</taxon>
        <taxon>Ranunculaceae</taxon>
        <taxon>Thalictroideae</taxon>
        <taxon>Thalictrum</taxon>
    </lineage>
</organism>
<dbReference type="SUPFAM" id="SSF49785">
    <property type="entry name" value="Galactose-binding domain-like"/>
    <property type="match status" value="1"/>
</dbReference>
<keyword evidence="1" id="KW-0378">Hydrolase</keyword>
<evidence type="ECO:0000256" key="1">
    <source>
        <dbReference type="ARBA" id="ARBA00022801"/>
    </source>
</evidence>
<evidence type="ECO:0000313" key="5">
    <source>
        <dbReference type="Proteomes" id="UP000554482"/>
    </source>
</evidence>
<dbReference type="PANTHER" id="PTHR23421">
    <property type="entry name" value="BETA-GALACTOSIDASE RELATED"/>
    <property type="match status" value="1"/>
</dbReference>
<evidence type="ECO:0000256" key="2">
    <source>
        <dbReference type="ARBA" id="ARBA00023295"/>
    </source>
</evidence>
<dbReference type="OrthoDB" id="1737443at2759"/>
<feature type="domain" description="Beta-galactosidase galactose-binding" evidence="3">
    <location>
        <begin position="2"/>
        <end position="64"/>
    </location>
</feature>
<dbReference type="InterPro" id="IPR001944">
    <property type="entry name" value="Glycoside_Hdrlase_35"/>
</dbReference>
<dbReference type="GO" id="GO:0004553">
    <property type="term" value="F:hydrolase activity, hydrolyzing O-glycosyl compounds"/>
    <property type="evidence" value="ECO:0007669"/>
    <property type="project" value="InterPro"/>
</dbReference>